<sequence>MSEVNQHRAFMPQDRREFLRASAWGAAATTVAGMGMSRLGSAETPELTASALLPTRPASIQVLMPRDRVPLSFIIDDSTCLVNMGHFCTPQFATALPNRSEYQKPWRSWPREIPDSFVRKFGQWCASQGVKGKYSIVPNPACVGWLDRELPGWSRSELQSSLKLVRELMLPNWDIHPEMITHTRVIDLKTGRPMQEISAATMENSYPQEKKSVDELAAYLAYALRLVKNCDLPCEGITTPGGFGNSMKAELPIAVDQAVRDVYGIDLPHYFKYVISGDQSTEPKLEHLRGVGTDDVRVTVNVPAGTGDWFGGWQGDSLSEPDRYCNAAATSGRMVELIGRRQPAVMICHWPGMYSNGSEEGFRSFQRVVGSLASRFADDTIWMKVSEIARYWAAKQLTEISRVGNRLMLTAPFATERFTLQVDGGSGPVSLQQGNDRTLLREATDRSTLDAGTWIAYDQKLVACFDLPKGTSELVLAATS</sequence>
<keyword evidence="2" id="KW-1185">Reference proteome</keyword>
<dbReference type="PROSITE" id="PS51318">
    <property type="entry name" value="TAT"/>
    <property type="match status" value="1"/>
</dbReference>
<proteinExistence type="predicted"/>
<evidence type="ECO:0000313" key="2">
    <source>
        <dbReference type="Proteomes" id="UP001500840"/>
    </source>
</evidence>
<comment type="caution">
    <text evidence="1">The sequence shown here is derived from an EMBL/GenBank/DDBJ whole genome shotgun (WGS) entry which is preliminary data.</text>
</comment>
<reference evidence="2" key="1">
    <citation type="journal article" date="2019" name="Int. J. Syst. Evol. Microbiol.">
        <title>The Global Catalogue of Microorganisms (GCM) 10K type strain sequencing project: providing services to taxonomists for standard genome sequencing and annotation.</title>
        <authorList>
            <consortium name="The Broad Institute Genomics Platform"/>
            <consortium name="The Broad Institute Genome Sequencing Center for Infectious Disease"/>
            <person name="Wu L."/>
            <person name="Ma J."/>
        </authorList>
    </citation>
    <scope>NUCLEOTIDE SEQUENCE [LARGE SCALE GENOMIC DNA]</scope>
    <source>
        <strain evidence="2">JCM 17759</strain>
    </source>
</reference>
<organism evidence="1 2">
    <name type="scientific">Novipirellula rosea</name>
    <dbReference type="NCBI Taxonomy" id="1031540"/>
    <lineage>
        <taxon>Bacteria</taxon>
        <taxon>Pseudomonadati</taxon>
        <taxon>Planctomycetota</taxon>
        <taxon>Planctomycetia</taxon>
        <taxon>Pirellulales</taxon>
        <taxon>Pirellulaceae</taxon>
        <taxon>Novipirellula</taxon>
    </lineage>
</organism>
<evidence type="ECO:0008006" key="3">
    <source>
        <dbReference type="Google" id="ProtNLM"/>
    </source>
</evidence>
<accession>A0ABP8ND15</accession>
<dbReference type="InterPro" id="IPR006311">
    <property type="entry name" value="TAT_signal"/>
</dbReference>
<name>A0ABP8ND15_9BACT</name>
<protein>
    <recommendedName>
        <fullName evidence="3">Secreted protein</fullName>
    </recommendedName>
</protein>
<gene>
    <name evidence="1" type="ORF">GCM10023156_49540</name>
</gene>
<dbReference type="EMBL" id="BAABGA010000066">
    <property type="protein sequence ID" value="GAA4463849.1"/>
    <property type="molecule type" value="Genomic_DNA"/>
</dbReference>
<evidence type="ECO:0000313" key="1">
    <source>
        <dbReference type="EMBL" id="GAA4463849.1"/>
    </source>
</evidence>
<dbReference type="Proteomes" id="UP001500840">
    <property type="component" value="Unassembled WGS sequence"/>
</dbReference>